<dbReference type="AlphaFoldDB" id="A0A9D3N3E9"/>
<sequence>MTPKSVQLELLPIHHTLSSHLHLQNRIEKSPMLSYHLECPALSVSALGPLGGGEGDEGLRRETPRVPSVPTVIRLHWNASFGAAGTGDGGDTWSPE</sequence>
<evidence type="ECO:0000313" key="2">
    <source>
        <dbReference type="Proteomes" id="UP000824219"/>
    </source>
</evidence>
<evidence type="ECO:0000313" key="1">
    <source>
        <dbReference type="EMBL" id="KAG7315271.1"/>
    </source>
</evidence>
<name>A0A9D3N3E9_9TELE</name>
<reference evidence="1 2" key="1">
    <citation type="submission" date="2021-06" db="EMBL/GenBank/DDBJ databases">
        <title>Chromosome-level genome assembly of the red-tail catfish (Hemibagrus wyckioides).</title>
        <authorList>
            <person name="Shao F."/>
        </authorList>
    </citation>
    <scope>NUCLEOTIDE SEQUENCE [LARGE SCALE GENOMIC DNA]</scope>
    <source>
        <strain evidence="1">EC202008001</strain>
        <tissue evidence="1">Blood</tissue>
    </source>
</reference>
<accession>A0A9D3N3E9</accession>
<organism evidence="1 2">
    <name type="scientific">Hemibagrus wyckioides</name>
    <dbReference type="NCBI Taxonomy" id="337641"/>
    <lineage>
        <taxon>Eukaryota</taxon>
        <taxon>Metazoa</taxon>
        <taxon>Chordata</taxon>
        <taxon>Craniata</taxon>
        <taxon>Vertebrata</taxon>
        <taxon>Euteleostomi</taxon>
        <taxon>Actinopterygii</taxon>
        <taxon>Neopterygii</taxon>
        <taxon>Teleostei</taxon>
        <taxon>Ostariophysi</taxon>
        <taxon>Siluriformes</taxon>
        <taxon>Bagridae</taxon>
        <taxon>Hemibagrus</taxon>
    </lineage>
</organism>
<proteinExistence type="predicted"/>
<gene>
    <name evidence="1" type="ORF">KOW79_021359</name>
</gene>
<keyword evidence="2" id="KW-1185">Reference proteome</keyword>
<comment type="caution">
    <text evidence="1">The sequence shown here is derived from an EMBL/GenBank/DDBJ whole genome shotgun (WGS) entry which is preliminary data.</text>
</comment>
<dbReference type="EMBL" id="JAHKSW010000027">
    <property type="protein sequence ID" value="KAG7315271.1"/>
    <property type="molecule type" value="Genomic_DNA"/>
</dbReference>
<protein>
    <submittedName>
        <fullName evidence="1">Uncharacterized protein</fullName>
    </submittedName>
</protein>
<dbReference type="Proteomes" id="UP000824219">
    <property type="component" value="Linkage Group LG27"/>
</dbReference>